<proteinExistence type="predicted"/>
<gene>
    <name evidence="2" type="ORF">ATK78_2159</name>
</gene>
<evidence type="ECO:0000313" key="2">
    <source>
        <dbReference type="EMBL" id="TDQ10000.1"/>
    </source>
</evidence>
<dbReference type="EMBL" id="SNYC01000004">
    <property type="protein sequence ID" value="TDQ10000.1"/>
    <property type="molecule type" value="Genomic_DNA"/>
</dbReference>
<feature type="signal peptide" evidence="1">
    <location>
        <begin position="1"/>
        <end position="21"/>
    </location>
</feature>
<dbReference type="OrthoDB" id="973569at2"/>
<keyword evidence="3" id="KW-1185">Reference proteome</keyword>
<organism evidence="2 3">
    <name type="scientific">Pedobacter metabolipauper</name>
    <dbReference type="NCBI Taxonomy" id="425513"/>
    <lineage>
        <taxon>Bacteria</taxon>
        <taxon>Pseudomonadati</taxon>
        <taxon>Bacteroidota</taxon>
        <taxon>Sphingobacteriia</taxon>
        <taxon>Sphingobacteriales</taxon>
        <taxon>Sphingobacteriaceae</taxon>
        <taxon>Pedobacter</taxon>
    </lineage>
</organism>
<dbReference type="AlphaFoldDB" id="A0A4R6SW10"/>
<evidence type="ECO:0000256" key="1">
    <source>
        <dbReference type="SAM" id="SignalP"/>
    </source>
</evidence>
<name>A0A4R6SW10_9SPHI</name>
<evidence type="ECO:0000313" key="3">
    <source>
        <dbReference type="Proteomes" id="UP000295620"/>
    </source>
</evidence>
<evidence type="ECO:0008006" key="4">
    <source>
        <dbReference type="Google" id="ProtNLM"/>
    </source>
</evidence>
<keyword evidence="1" id="KW-0732">Signal</keyword>
<feature type="chain" id="PRO_5020992934" description="Calx-beta domain-containing protein" evidence="1">
    <location>
        <begin position="22"/>
        <end position="522"/>
    </location>
</feature>
<protein>
    <recommendedName>
        <fullName evidence="4">Calx-beta domain-containing protein</fullName>
    </recommendedName>
</protein>
<dbReference type="RefSeq" id="WP_133576043.1">
    <property type="nucleotide sequence ID" value="NZ_SNYC01000004.1"/>
</dbReference>
<dbReference type="Proteomes" id="UP000295620">
    <property type="component" value="Unassembled WGS sequence"/>
</dbReference>
<accession>A0A4R6SW10</accession>
<reference evidence="2 3" key="1">
    <citation type="submission" date="2019-03" db="EMBL/GenBank/DDBJ databases">
        <title>Genomic Encyclopedia of Archaeal and Bacterial Type Strains, Phase II (KMG-II): from individual species to whole genera.</title>
        <authorList>
            <person name="Goeker M."/>
        </authorList>
    </citation>
    <scope>NUCLEOTIDE SEQUENCE [LARGE SCALE GENOMIC DNA]</scope>
    <source>
        <strain evidence="2 3">DSM 19035</strain>
    </source>
</reference>
<comment type="caution">
    <text evidence="2">The sequence shown here is derived from an EMBL/GenBank/DDBJ whole genome shotgun (WGS) entry which is preliminary data.</text>
</comment>
<sequence length="522" mass="55711">MKKLYYLYSLLLLSVFSYTCKDPTEDFTIQIEPNIFKYQVQVQISEVRGAQLPANMTVTILGPDAEAIYSSDGTKQYAVNSGLVSLAVNPKVNIDANQTLQFNVLITSPNMLDVNIPVTITSNQHAKVLPVEVLNLANLSTPSTGFPPIAFQKPEVPVTNGTTTTDVSIGTTTQVEIPAGTVMRDETGVIIGATKLNSVLVTLNPNDATAMELFPGGSMASNNVLDENNQIVSGVFNPSGLAFVELNAGGVAVKTFSKPVEIDMPVTATGGTLSIYSYDVKEGQWQYETDVPVVNGRVSFTTTHLTAFAAVIFTRITGGLCSEAGFTLNGNYVTGVDYPVTIDVMSASGDVIMKSIAIVNSENRTIVISNFPATAGTSVRFFNGAGVLLGSAAAGTTSCQNVTAVPVTFPASTKVTMRLYVQCPGTTTNIEVIPTFFLYYSESTDPSNYILLGIVTKGYLSTTALSPSKVYNFKATWNQYTKIVPNKTVKADNETTVGEGLDLGKNPESNLDLLTQACQDNL</sequence>